<accession>A0A8S3XD29</accession>
<comment type="catalytic activity">
    <reaction evidence="5">
        <text>a sn-glycero-3-phosphodiester + H2O = an alcohol + sn-glycerol 3-phosphate + H(+)</text>
        <dbReference type="Rhea" id="RHEA:12969"/>
        <dbReference type="ChEBI" id="CHEBI:15377"/>
        <dbReference type="ChEBI" id="CHEBI:15378"/>
        <dbReference type="ChEBI" id="CHEBI:30879"/>
        <dbReference type="ChEBI" id="CHEBI:57597"/>
        <dbReference type="ChEBI" id="CHEBI:83408"/>
        <dbReference type="EC" id="3.1.4.46"/>
    </reaction>
</comment>
<dbReference type="Pfam" id="PF03009">
    <property type="entry name" value="GDPD"/>
    <property type="match status" value="1"/>
</dbReference>
<feature type="domain" description="GP-PDE" evidence="7">
    <location>
        <begin position="42"/>
        <end position="161"/>
    </location>
</feature>
<feature type="transmembrane region" description="Helical" evidence="6">
    <location>
        <begin position="6"/>
        <end position="27"/>
    </location>
</feature>
<dbReference type="OrthoDB" id="1058301at2759"/>
<dbReference type="Proteomes" id="UP000691718">
    <property type="component" value="Unassembled WGS sequence"/>
</dbReference>
<organism evidence="8 9">
    <name type="scientific">Parnassius apollo</name>
    <name type="common">Apollo butterfly</name>
    <name type="synonym">Papilio apollo</name>
    <dbReference type="NCBI Taxonomy" id="110799"/>
    <lineage>
        <taxon>Eukaryota</taxon>
        <taxon>Metazoa</taxon>
        <taxon>Ecdysozoa</taxon>
        <taxon>Arthropoda</taxon>
        <taxon>Hexapoda</taxon>
        <taxon>Insecta</taxon>
        <taxon>Pterygota</taxon>
        <taxon>Neoptera</taxon>
        <taxon>Endopterygota</taxon>
        <taxon>Lepidoptera</taxon>
        <taxon>Glossata</taxon>
        <taxon>Ditrysia</taxon>
        <taxon>Papilionoidea</taxon>
        <taxon>Papilionidae</taxon>
        <taxon>Parnassiinae</taxon>
        <taxon>Parnassini</taxon>
        <taxon>Parnassius</taxon>
        <taxon>Parnassius</taxon>
    </lineage>
</organism>
<sequence>MDRSLVGWIFVSAVCNLNIIPTVPASLSLQTSQRRDADSCKPLVIAHRGASGYIPEHTLGAYALAITMGADYVEPDLVMSADGHLIARHENELGLTTNVAQLPEFADRYRTQSVDGREISGWFTEDFTLAEIKTLRVIERIPEIRPGNANMELSIFQHSKK</sequence>
<evidence type="ECO:0000313" key="9">
    <source>
        <dbReference type="Proteomes" id="UP000691718"/>
    </source>
</evidence>
<keyword evidence="4" id="KW-0378">Hydrolase</keyword>
<proteinExistence type="inferred from homology"/>
<evidence type="ECO:0000256" key="1">
    <source>
        <dbReference type="ARBA" id="ARBA00007277"/>
    </source>
</evidence>
<dbReference type="GO" id="GO:0008889">
    <property type="term" value="F:glycerophosphodiester phosphodiesterase activity"/>
    <property type="evidence" value="ECO:0007669"/>
    <property type="project" value="UniProtKB-EC"/>
</dbReference>
<dbReference type="PANTHER" id="PTHR43620:SF7">
    <property type="entry name" value="GLYCEROPHOSPHODIESTER PHOSPHODIESTERASE GDPD5-RELATED"/>
    <property type="match status" value="1"/>
</dbReference>
<keyword evidence="9" id="KW-1185">Reference proteome</keyword>
<comment type="similarity">
    <text evidence="1">Belongs to the glycerophosphoryl diester phosphodiesterase family.</text>
</comment>
<keyword evidence="6" id="KW-0472">Membrane</keyword>
<evidence type="ECO:0000259" key="7">
    <source>
        <dbReference type="PROSITE" id="PS51704"/>
    </source>
</evidence>
<gene>
    <name evidence="8" type="ORF">PAPOLLO_LOCUS16708</name>
</gene>
<evidence type="ECO:0000256" key="2">
    <source>
        <dbReference type="ARBA" id="ARBA00012247"/>
    </source>
</evidence>
<dbReference type="AlphaFoldDB" id="A0A8S3XD29"/>
<evidence type="ECO:0000313" key="8">
    <source>
        <dbReference type="EMBL" id="CAG5017693.1"/>
    </source>
</evidence>
<dbReference type="PANTHER" id="PTHR43620">
    <property type="entry name" value="GLYCEROPHOSPHORYL DIESTER PHOSPHODIESTERASE"/>
    <property type="match status" value="1"/>
</dbReference>
<evidence type="ECO:0000256" key="4">
    <source>
        <dbReference type="ARBA" id="ARBA00022801"/>
    </source>
</evidence>
<evidence type="ECO:0000256" key="6">
    <source>
        <dbReference type="SAM" id="Phobius"/>
    </source>
</evidence>
<dbReference type="EMBL" id="CAJQZP010001125">
    <property type="protein sequence ID" value="CAG5017693.1"/>
    <property type="molecule type" value="Genomic_DNA"/>
</dbReference>
<dbReference type="PROSITE" id="PS51704">
    <property type="entry name" value="GP_PDE"/>
    <property type="match status" value="1"/>
</dbReference>
<dbReference type="GO" id="GO:0006629">
    <property type="term" value="P:lipid metabolic process"/>
    <property type="evidence" value="ECO:0007669"/>
    <property type="project" value="InterPro"/>
</dbReference>
<keyword evidence="3" id="KW-0319">Glycerol metabolism</keyword>
<name>A0A8S3XD29_PARAO</name>
<keyword evidence="6" id="KW-0812">Transmembrane</keyword>
<dbReference type="EC" id="3.1.4.46" evidence="2"/>
<comment type="caution">
    <text evidence="8">The sequence shown here is derived from an EMBL/GenBank/DDBJ whole genome shotgun (WGS) entry which is preliminary data.</text>
</comment>
<keyword evidence="6" id="KW-1133">Transmembrane helix</keyword>
<dbReference type="GO" id="GO:0006071">
    <property type="term" value="P:glycerol metabolic process"/>
    <property type="evidence" value="ECO:0007669"/>
    <property type="project" value="UniProtKB-KW"/>
</dbReference>
<reference evidence="8" key="1">
    <citation type="submission" date="2021-04" db="EMBL/GenBank/DDBJ databases">
        <authorList>
            <person name="Tunstrom K."/>
        </authorList>
    </citation>
    <scope>NUCLEOTIDE SEQUENCE</scope>
</reference>
<evidence type="ECO:0000256" key="5">
    <source>
        <dbReference type="ARBA" id="ARBA00047512"/>
    </source>
</evidence>
<dbReference type="InterPro" id="IPR030395">
    <property type="entry name" value="GP_PDE_dom"/>
</dbReference>
<evidence type="ECO:0000256" key="3">
    <source>
        <dbReference type="ARBA" id="ARBA00022798"/>
    </source>
</evidence>
<protein>
    <recommendedName>
        <fullName evidence="2">glycerophosphodiester phosphodiesterase</fullName>
        <ecNumber evidence="2">3.1.4.46</ecNumber>
    </recommendedName>
</protein>